<name>A0A0W8ILM8_9MICC</name>
<dbReference type="SUPFAM" id="SSF55961">
    <property type="entry name" value="Bet v1-like"/>
    <property type="match status" value="1"/>
</dbReference>
<keyword evidence="2" id="KW-1185">Reference proteome</keyword>
<accession>A0A0W8ILM8</accession>
<reference evidence="2" key="1">
    <citation type="submission" date="2015-12" db="EMBL/GenBank/DDBJ databases">
        <authorList>
            <person name="Nair G.R."/>
            <person name="Kaur G."/>
            <person name="Mayilraj S."/>
        </authorList>
    </citation>
    <scope>NUCLEOTIDE SEQUENCE [LARGE SCALE GENOMIC DNA]</scope>
    <source>
        <strain evidence="2">CD08_7</strain>
    </source>
</reference>
<evidence type="ECO:0000313" key="1">
    <source>
        <dbReference type="EMBL" id="KUG60700.1"/>
    </source>
</evidence>
<dbReference type="Gene3D" id="3.30.530.20">
    <property type="match status" value="1"/>
</dbReference>
<dbReference type="STRING" id="317018.AVL63_07195"/>
<dbReference type="Proteomes" id="UP000054023">
    <property type="component" value="Unassembled WGS sequence"/>
</dbReference>
<dbReference type="OrthoDB" id="6624781at2"/>
<comment type="caution">
    <text evidence="1">The sequence shown here is derived from an EMBL/GenBank/DDBJ whole genome shotgun (WGS) entry which is preliminary data.</text>
</comment>
<sequence length="144" mass="15905">MVCAREVIRAAPQVVFEFLADPALQVEFDGNENLAQAEPGQRVHGVGDVFRMKLTNGHVRENHVVEFHEGELIAWKPSTIGEAPAGHLWRWSLAATAEGGTEVTHTYDWSQLRDEQRLARAKSTSSAMLARSVARLKTVVETSA</sequence>
<dbReference type="AlphaFoldDB" id="A0A0W8ILM8"/>
<dbReference type="EMBL" id="LQBM01000001">
    <property type="protein sequence ID" value="KUG60700.1"/>
    <property type="molecule type" value="Genomic_DNA"/>
</dbReference>
<gene>
    <name evidence="1" type="ORF">AVL63_07195</name>
</gene>
<proteinExistence type="predicted"/>
<organism evidence="1 2">
    <name type="scientific">Nesterenkonia jeotgali</name>
    <dbReference type="NCBI Taxonomy" id="317018"/>
    <lineage>
        <taxon>Bacteria</taxon>
        <taxon>Bacillati</taxon>
        <taxon>Actinomycetota</taxon>
        <taxon>Actinomycetes</taxon>
        <taxon>Micrococcales</taxon>
        <taxon>Micrococcaceae</taxon>
        <taxon>Nesterenkonia</taxon>
    </lineage>
</organism>
<evidence type="ECO:0000313" key="2">
    <source>
        <dbReference type="Proteomes" id="UP000054023"/>
    </source>
</evidence>
<dbReference type="InterPro" id="IPR023393">
    <property type="entry name" value="START-like_dom_sf"/>
</dbReference>
<protein>
    <submittedName>
        <fullName evidence="1">Polyketide cyclase</fullName>
    </submittedName>
</protein>